<reference evidence="1 2" key="1">
    <citation type="submission" date="2018-06" db="EMBL/GenBank/DDBJ databases">
        <title>Extensive metabolic versatility and redundancy in microbially diverse, dynamic hydrothermal sediments.</title>
        <authorList>
            <person name="Dombrowski N."/>
            <person name="Teske A."/>
            <person name="Baker B.J."/>
        </authorList>
    </citation>
    <scope>NUCLEOTIDE SEQUENCE [LARGE SCALE GENOMIC DNA]</scope>
    <source>
        <strain evidence="1">B51_G17</strain>
    </source>
</reference>
<dbReference type="SUPFAM" id="SSF159468">
    <property type="entry name" value="AtpF-like"/>
    <property type="match status" value="1"/>
</dbReference>
<protein>
    <recommendedName>
        <fullName evidence="3">V-type ATP synthase subunit F</fullName>
    </recommendedName>
</protein>
<evidence type="ECO:0000313" key="2">
    <source>
        <dbReference type="Proteomes" id="UP000278031"/>
    </source>
</evidence>
<dbReference type="Gene3D" id="3.40.50.10580">
    <property type="entry name" value="ATPase, V1 complex, subunit F"/>
    <property type="match status" value="1"/>
</dbReference>
<gene>
    <name evidence="1" type="ORF">DRO04_02110</name>
</gene>
<dbReference type="GO" id="GO:0034220">
    <property type="term" value="P:monoatomic ion transmembrane transport"/>
    <property type="evidence" value="ECO:0007669"/>
    <property type="project" value="InterPro"/>
</dbReference>
<name>A0A497JHT0_9ARCH</name>
<dbReference type="Proteomes" id="UP000278031">
    <property type="component" value="Unassembled WGS sequence"/>
</dbReference>
<accession>A0A497JHT0</accession>
<dbReference type="InterPro" id="IPR036906">
    <property type="entry name" value="ATPase_V1_fsu_sf"/>
</dbReference>
<proteinExistence type="predicted"/>
<organism evidence="1 2">
    <name type="scientific">Candidatus Iainarchaeum sp</name>
    <dbReference type="NCBI Taxonomy" id="3101447"/>
    <lineage>
        <taxon>Archaea</taxon>
        <taxon>Candidatus Iainarchaeota</taxon>
        <taxon>Candidatus Iainarchaeia</taxon>
        <taxon>Candidatus Iainarchaeales</taxon>
        <taxon>Candidatus Iainarchaeaceae</taxon>
        <taxon>Candidatus Iainarchaeum</taxon>
    </lineage>
</organism>
<comment type="caution">
    <text evidence="1">The sequence shown here is derived from an EMBL/GenBank/DDBJ whole genome shotgun (WGS) entry which is preliminary data.</text>
</comment>
<dbReference type="AlphaFoldDB" id="A0A497JHT0"/>
<sequence>MDSLIVIGNRKFAIGMKLAGIKRSFFMEDRKKILEIVKNNPKELIVTNVSIAEKVPELKEFKNVVIMPDDAKSFGSIDDLKELIKSVVGIEIEVV</sequence>
<evidence type="ECO:0008006" key="3">
    <source>
        <dbReference type="Google" id="ProtNLM"/>
    </source>
</evidence>
<evidence type="ECO:0000313" key="1">
    <source>
        <dbReference type="EMBL" id="RLG70273.1"/>
    </source>
</evidence>
<dbReference type="EMBL" id="QMWP01000071">
    <property type="protein sequence ID" value="RLG70273.1"/>
    <property type="molecule type" value="Genomic_DNA"/>
</dbReference>